<organism evidence="2 3">
    <name type="scientific">Candidatus Gottesmanbacteria bacterium GW2011_GWA1_47_8</name>
    <dbReference type="NCBI Taxonomy" id="1618438"/>
    <lineage>
        <taxon>Bacteria</taxon>
        <taxon>Candidatus Gottesmaniibacteriota</taxon>
    </lineage>
</organism>
<dbReference type="AlphaFoldDB" id="A0A0G1TFW2"/>
<comment type="caution">
    <text evidence="2">The sequence shown here is derived from an EMBL/GenBank/DDBJ whole genome shotgun (WGS) entry which is preliminary data.</text>
</comment>
<protein>
    <recommendedName>
        <fullName evidence="4">Fimbrial assembly family protein</fullName>
    </recommendedName>
</protein>
<name>A0A0G1TFW2_9BACT</name>
<gene>
    <name evidence="2" type="ORF">UY08_C0012G0016</name>
</gene>
<evidence type="ECO:0000313" key="2">
    <source>
        <dbReference type="EMBL" id="KKU80697.1"/>
    </source>
</evidence>
<evidence type="ECO:0000256" key="1">
    <source>
        <dbReference type="SAM" id="Phobius"/>
    </source>
</evidence>
<dbReference type="Proteomes" id="UP000034212">
    <property type="component" value="Unassembled WGS sequence"/>
</dbReference>
<evidence type="ECO:0008006" key="4">
    <source>
        <dbReference type="Google" id="ProtNLM"/>
    </source>
</evidence>
<accession>A0A0G1TFW2</accession>
<proteinExistence type="predicted"/>
<evidence type="ECO:0000313" key="3">
    <source>
        <dbReference type="Proteomes" id="UP000034212"/>
    </source>
</evidence>
<keyword evidence="1" id="KW-0812">Transmembrane</keyword>
<reference evidence="2 3" key="1">
    <citation type="journal article" date="2015" name="Nature">
        <title>rRNA introns, odd ribosomes, and small enigmatic genomes across a large radiation of phyla.</title>
        <authorList>
            <person name="Brown C.T."/>
            <person name="Hug L.A."/>
            <person name="Thomas B.C."/>
            <person name="Sharon I."/>
            <person name="Castelle C.J."/>
            <person name="Singh A."/>
            <person name="Wilkins M.J."/>
            <person name="Williams K.H."/>
            <person name="Banfield J.F."/>
        </authorList>
    </citation>
    <scope>NUCLEOTIDE SEQUENCE [LARGE SCALE GENOMIC DNA]</scope>
</reference>
<keyword evidence="1" id="KW-0472">Membrane</keyword>
<keyword evidence="1" id="KW-1133">Transmembrane helix</keyword>
<dbReference type="EMBL" id="LCOQ01000012">
    <property type="protein sequence ID" value="KKU80697.1"/>
    <property type="molecule type" value="Genomic_DNA"/>
</dbReference>
<feature type="transmembrane region" description="Helical" evidence="1">
    <location>
        <begin position="28"/>
        <end position="51"/>
    </location>
</feature>
<sequence>MSSSNINLLHPTSGGSAELSAMTAHIRVVGWLVMSLFVATGTMGLIAYVLLRGMASGLEQNKRILTVQIQNLKNVEGLHAIAASRLAIASRILAVQTNHRAVLALTEKVSPDDGIVSISMSQESGRTTVKLTPQNLHDASGTVSTLLSMSNEKKITDATLDSVSLAPDGLVGMTMSFVPIVK</sequence>